<evidence type="ECO:0000256" key="3">
    <source>
        <dbReference type="SAM" id="MobiDB-lite"/>
    </source>
</evidence>
<gene>
    <name evidence="5" type="ORF">KP509_08G063000</name>
</gene>
<feature type="compositionally biased region" description="Basic and acidic residues" evidence="3">
    <location>
        <begin position="427"/>
        <end position="449"/>
    </location>
</feature>
<feature type="region of interest" description="Disordered" evidence="3">
    <location>
        <begin position="425"/>
        <end position="449"/>
    </location>
</feature>
<feature type="region of interest" description="Disordered" evidence="3">
    <location>
        <begin position="258"/>
        <end position="299"/>
    </location>
</feature>
<dbReference type="EMBL" id="CM035413">
    <property type="protein sequence ID" value="KAH7431719.1"/>
    <property type="molecule type" value="Genomic_DNA"/>
</dbReference>
<feature type="compositionally biased region" description="Basic and acidic residues" evidence="3">
    <location>
        <begin position="523"/>
        <end position="543"/>
    </location>
</feature>
<dbReference type="Proteomes" id="UP000825935">
    <property type="component" value="Chromosome 8"/>
</dbReference>
<dbReference type="CDD" id="cd12872">
    <property type="entry name" value="SPRY_Ash2"/>
    <property type="match status" value="1"/>
</dbReference>
<feature type="compositionally biased region" description="Basic residues" evidence="3">
    <location>
        <begin position="772"/>
        <end position="781"/>
    </location>
</feature>
<dbReference type="InterPro" id="IPR001870">
    <property type="entry name" value="B30.2/SPRY"/>
</dbReference>
<evidence type="ECO:0000313" key="6">
    <source>
        <dbReference type="Proteomes" id="UP000825935"/>
    </source>
</evidence>
<feature type="region of interest" description="Disordered" evidence="3">
    <location>
        <begin position="944"/>
        <end position="963"/>
    </location>
</feature>
<feature type="compositionally biased region" description="Basic and acidic residues" evidence="3">
    <location>
        <begin position="213"/>
        <end position="230"/>
    </location>
</feature>
<dbReference type="OrthoDB" id="10266026at2759"/>
<feature type="compositionally biased region" description="Basic and acidic residues" evidence="3">
    <location>
        <begin position="267"/>
        <end position="285"/>
    </location>
</feature>
<comment type="subcellular location">
    <subcellularLocation>
        <location evidence="1">Nucleus</location>
    </subcellularLocation>
</comment>
<dbReference type="InterPro" id="IPR013320">
    <property type="entry name" value="ConA-like_dom_sf"/>
</dbReference>
<organism evidence="5 6">
    <name type="scientific">Ceratopteris richardii</name>
    <name type="common">Triangle waterfern</name>
    <dbReference type="NCBI Taxonomy" id="49495"/>
    <lineage>
        <taxon>Eukaryota</taxon>
        <taxon>Viridiplantae</taxon>
        <taxon>Streptophyta</taxon>
        <taxon>Embryophyta</taxon>
        <taxon>Tracheophyta</taxon>
        <taxon>Polypodiopsida</taxon>
        <taxon>Polypodiidae</taxon>
        <taxon>Polypodiales</taxon>
        <taxon>Pteridineae</taxon>
        <taxon>Pteridaceae</taxon>
        <taxon>Parkerioideae</taxon>
        <taxon>Ceratopteris</taxon>
    </lineage>
</organism>
<dbReference type="InterPro" id="IPR043136">
    <property type="entry name" value="B30.2/SPRY_sf"/>
</dbReference>
<evidence type="ECO:0000256" key="2">
    <source>
        <dbReference type="ARBA" id="ARBA00023242"/>
    </source>
</evidence>
<protein>
    <recommendedName>
        <fullName evidence="4">B30.2/SPRY domain-containing protein</fullName>
    </recommendedName>
</protein>
<evidence type="ECO:0000259" key="4">
    <source>
        <dbReference type="PROSITE" id="PS50188"/>
    </source>
</evidence>
<dbReference type="GO" id="GO:0048188">
    <property type="term" value="C:Set1C/COMPASS complex"/>
    <property type="evidence" value="ECO:0007669"/>
    <property type="project" value="InterPro"/>
</dbReference>
<dbReference type="GO" id="GO:0000976">
    <property type="term" value="F:transcription cis-regulatory region binding"/>
    <property type="evidence" value="ECO:0007669"/>
    <property type="project" value="TreeGrafter"/>
</dbReference>
<evidence type="ECO:0000313" key="5">
    <source>
        <dbReference type="EMBL" id="KAH7431719.1"/>
    </source>
</evidence>
<dbReference type="InterPro" id="IPR003877">
    <property type="entry name" value="SPRY_dom"/>
</dbReference>
<dbReference type="InterPro" id="IPR037353">
    <property type="entry name" value="ASH2"/>
</dbReference>
<feature type="domain" description="B30.2/SPRY" evidence="4">
    <location>
        <begin position="795"/>
        <end position="963"/>
    </location>
</feature>
<dbReference type="SUPFAM" id="SSF49899">
    <property type="entry name" value="Concanavalin A-like lectins/glucanases"/>
    <property type="match status" value="1"/>
</dbReference>
<proteinExistence type="predicted"/>
<keyword evidence="2" id="KW-0539">Nucleus</keyword>
<keyword evidence="6" id="KW-1185">Reference proteome</keyword>
<dbReference type="PANTHER" id="PTHR10598">
    <property type="entry name" value="SET1/ASH2 HISTONE METHYLTRANSFERASE COMPLEX SUBUNIT ASH2"/>
    <property type="match status" value="1"/>
</dbReference>
<feature type="compositionally biased region" description="Basic and acidic residues" evidence="3">
    <location>
        <begin position="728"/>
        <end position="737"/>
    </location>
</feature>
<dbReference type="Pfam" id="PF00622">
    <property type="entry name" value="SPRY"/>
    <property type="match status" value="1"/>
</dbReference>
<dbReference type="AlphaFoldDB" id="A0A8T2UH15"/>
<comment type="caution">
    <text evidence="5">The sequence shown here is derived from an EMBL/GenBank/DDBJ whole genome shotgun (WGS) entry which is preliminary data.</text>
</comment>
<evidence type="ECO:0000256" key="1">
    <source>
        <dbReference type="ARBA" id="ARBA00004123"/>
    </source>
</evidence>
<dbReference type="SMART" id="SM00449">
    <property type="entry name" value="SPRY"/>
    <property type="match status" value="1"/>
</dbReference>
<feature type="compositionally biased region" description="Polar residues" evidence="3">
    <location>
        <begin position="782"/>
        <end position="791"/>
    </location>
</feature>
<sequence>MEKVTSIEQNEAINSCVRTLITADNRDELAVVQNYVGPCSQMEQQESVDCSLKDTEDQLIGEIGRLGEQRSHGRAECSDEHVRDVACSAGNPMLGECKEAEITKNDSVHELTEKVPAVTSHQTNDQLGSTHREAQRTVTSSLIGSIHQLDIEEPGMDDPDTAFEADCETMAKCLVRYSRQASRKESERRGHVKTNADVEQSGIEEIHSLQAEESEKKDSYTSSETDHQDTGNDMSVAMPGKIGSTFISNSDELKDCGGAGDACHSPARFETEEYSKGSTREDTSGHSRNLQKNLGDFKNLSSGSLQSTKILVTVEERTKSSAPEPADNQGYANVPTMFNTRRADGEHLQDDMQTSEESGEFDAEMQRGLRGTQELANHGEQCNALDYNRVNSNEGLRRNLVRHVTDREKEQRLISMMLHSGQKMAKTHSDREPPQSKLPEITKGDGKLKEGFRSTDGIASMADAEGFKADLRESSKPHIRMNVGMMISEDQKVGQTILQGSRCYESKAVVPDQEKGYAFSARDEAKSHKEYREPMKDGQKAQAKETANQKFGHDTWMSSAVSSSQQFLSSNNIISDAPHRDLVQLKRHQAQKKNSDMAASPQAWSLPRELEGIPRKFSRETPVPKKKDNMQGSSGQQWRIGIVMKVKSNADTVADDRGERGEDIMNKNLSEENEGWDLEGTSYNKPSNLSVRHILEEQKTVSMDETNAGTSEEEKFFRVQHEKVAKFEKGSQKRKSSENVISDCGTANEPGQTDNVVKKAKKKTVNVWAKTTSRKGPKKNSKNGGAQNPLNEDSVLLTPVFVNPDRVEDGPDQSIALSKYDKAERIELSEDRLTASSTKGYRMVRATRGVQEGAWYFEISVRQLGDSGHTRLGWSTQKGDVQAPVGFDSNSYGYRDVDGSKTHVAVREPYGSPYVENDVIGFYIHLPNGAEYAPKPAPLLSYRGRPYLSDVKEEDPGKVPGME</sequence>
<feature type="region of interest" description="Disordered" evidence="3">
    <location>
        <begin position="728"/>
        <end position="796"/>
    </location>
</feature>
<dbReference type="PROSITE" id="PS50188">
    <property type="entry name" value="B302_SPRY"/>
    <property type="match status" value="1"/>
</dbReference>
<feature type="region of interest" description="Disordered" evidence="3">
    <location>
        <begin position="179"/>
        <end position="246"/>
    </location>
</feature>
<reference evidence="5" key="1">
    <citation type="submission" date="2021-08" db="EMBL/GenBank/DDBJ databases">
        <title>WGS assembly of Ceratopteris richardii.</title>
        <authorList>
            <person name="Marchant D.B."/>
            <person name="Chen G."/>
            <person name="Jenkins J."/>
            <person name="Shu S."/>
            <person name="Leebens-Mack J."/>
            <person name="Grimwood J."/>
            <person name="Schmutz J."/>
            <person name="Soltis P."/>
            <person name="Soltis D."/>
            <person name="Chen Z.-H."/>
        </authorList>
    </citation>
    <scope>NUCLEOTIDE SEQUENCE</scope>
    <source>
        <strain evidence="5">Whitten #5841</strain>
        <tissue evidence="5">Leaf</tissue>
    </source>
</reference>
<dbReference type="PANTHER" id="PTHR10598:SF0">
    <property type="entry name" value="SET1_ASH2 HISTONE METHYLTRANSFERASE COMPLEX SUBUNIT ASH2"/>
    <property type="match status" value="1"/>
</dbReference>
<accession>A0A8T2UH15</accession>
<name>A0A8T2UH15_CERRI</name>
<feature type="region of interest" description="Disordered" evidence="3">
    <location>
        <begin position="523"/>
        <end position="546"/>
    </location>
</feature>
<dbReference type="Gene3D" id="2.60.120.920">
    <property type="match status" value="1"/>
</dbReference>